<gene>
    <name evidence="2" type="ORF">GCM10010492_28160</name>
</gene>
<dbReference type="RefSeq" id="WP_343934198.1">
    <property type="nucleotide sequence ID" value="NZ_BAAABU010000004.1"/>
</dbReference>
<evidence type="ECO:0008006" key="4">
    <source>
        <dbReference type="Google" id="ProtNLM"/>
    </source>
</evidence>
<comment type="caution">
    <text evidence="2">The sequence shown here is derived from an EMBL/GenBank/DDBJ whole genome shotgun (WGS) entry which is preliminary data.</text>
</comment>
<evidence type="ECO:0000313" key="2">
    <source>
        <dbReference type="EMBL" id="GAA0228087.1"/>
    </source>
</evidence>
<keyword evidence="1" id="KW-0472">Membrane</keyword>
<keyword evidence="3" id="KW-1185">Reference proteome</keyword>
<dbReference type="Proteomes" id="UP001500416">
    <property type="component" value="Unassembled WGS sequence"/>
</dbReference>
<dbReference type="EMBL" id="BAAABU010000004">
    <property type="protein sequence ID" value="GAA0228087.1"/>
    <property type="molecule type" value="Genomic_DNA"/>
</dbReference>
<name>A0ABN0TR67_9PSEU</name>
<protein>
    <recommendedName>
        <fullName evidence="4">Integral membrane protein</fullName>
    </recommendedName>
</protein>
<sequence>MSDQPPGTARAAVAVWYALAVFGVVNVAYLWVRRAALEEAAAREGFDTGAVTTLLVQLTAVAVVFGAGYVAFGRMLRLGRSWARRALTGVALLHVLWLLLSGSASANLVVVLLIAVGTALTWLRGTAEWVGQH</sequence>
<evidence type="ECO:0000313" key="3">
    <source>
        <dbReference type="Proteomes" id="UP001500416"/>
    </source>
</evidence>
<feature type="transmembrane region" description="Helical" evidence="1">
    <location>
        <begin position="51"/>
        <end position="70"/>
    </location>
</feature>
<keyword evidence="1" id="KW-0812">Transmembrane</keyword>
<evidence type="ECO:0000256" key="1">
    <source>
        <dbReference type="SAM" id="Phobius"/>
    </source>
</evidence>
<feature type="transmembrane region" description="Helical" evidence="1">
    <location>
        <begin position="12"/>
        <end position="31"/>
    </location>
</feature>
<accession>A0ABN0TR67</accession>
<keyword evidence="1" id="KW-1133">Transmembrane helix</keyword>
<reference evidence="2 3" key="1">
    <citation type="journal article" date="2019" name="Int. J. Syst. Evol. Microbiol.">
        <title>The Global Catalogue of Microorganisms (GCM) 10K type strain sequencing project: providing services to taxonomists for standard genome sequencing and annotation.</title>
        <authorList>
            <consortium name="The Broad Institute Genomics Platform"/>
            <consortium name="The Broad Institute Genome Sequencing Center for Infectious Disease"/>
            <person name="Wu L."/>
            <person name="Ma J."/>
        </authorList>
    </citation>
    <scope>NUCLEOTIDE SEQUENCE [LARGE SCALE GENOMIC DNA]</scope>
    <source>
        <strain evidence="2 3">JCM 3380</strain>
    </source>
</reference>
<organism evidence="2 3">
    <name type="scientific">Saccharothrix mutabilis subsp. mutabilis</name>
    <dbReference type="NCBI Taxonomy" id="66855"/>
    <lineage>
        <taxon>Bacteria</taxon>
        <taxon>Bacillati</taxon>
        <taxon>Actinomycetota</taxon>
        <taxon>Actinomycetes</taxon>
        <taxon>Pseudonocardiales</taxon>
        <taxon>Pseudonocardiaceae</taxon>
        <taxon>Saccharothrix</taxon>
    </lineage>
</organism>
<proteinExistence type="predicted"/>